<dbReference type="AlphaFoldDB" id="A0A096D0I3"/>
<organism evidence="2 3">
    <name type="scientific">Prevotella amnii DNF00058</name>
    <dbReference type="NCBI Taxonomy" id="1401066"/>
    <lineage>
        <taxon>Bacteria</taxon>
        <taxon>Pseudomonadati</taxon>
        <taxon>Bacteroidota</taxon>
        <taxon>Bacteroidia</taxon>
        <taxon>Bacteroidales</taxon>
        <taxon>Prevotellaceae</taxon>
        <taxon>Prevotella</taxon>
    </lineage>
</organism>
<proteinExistence type="predicted"/>
<evidence type="ECO:0000256" key="1">
    <source>
        <dbReference type="SAM" id="Phobius"/>
    </source>
</evidence>
<reference evidence="2 3" key="1">
    <citation type="submission" date="2014-07" db="EMBL/GenBank/DDBJ databases">
        <authorList>
            <person name="McCorrison J."/>
            <person name="Sanka R."/>
            <person name="Torralba M."/>
            <person name="Gillis M."/>
            <person name="Haft D.H."/>
            <person name="Methe B."/>
            <person name="Sutton G."/>
            <person name="Nelson K.E."/>
        </authorList>
    </citation>
    <scope>NUCLEOTIDE SEQUENCE [LARGE SCALE GENOMIC DNA]</scope>
    <source>
        <strain evidence="2 3">DNF00058</strain>
    </source>
</reference>
<dbReference type="EMBL" id="JRNU01000053">
    <property type="protein sequence ID" value="KGF51049.1"/>
    <property type="molecule type" value="Genomic_DNA"/>
</dbReference>
<keyword evidence="1" id="KW-0472">Membrane</keyword>
<feature type="transmembrane region" description="Helical" evidence="1">
    <location>
        <begin position="6"/>
        <end position="22"/>
    </location>
</feature>
<evidence type="ECO:0000313" key="3">
    <source>
        <dbReference type="Proteomes" id="UP000029614"/>
    </source>
</evidence>
<keyword evidence="3" id="KW-1185">Reference proteome</keyword>
<keyword evidence="1" id="KW-1133">Transmembrane helix</keyword>
<evidence type="ECO:0000313" key="2">
    <source>
        <dbReference type="EMBL" id="KGF51049.1"/>
    </source>
</evidence>
<protein>
    <submittedName>
        <fullName evidence="2">Uncharacterized protein</fullName>
    </submittedName>
</protein>
<name>A0A096D0I3_9BACT</name>
<gene>
    <name evidence="2" type="ORF">HMPREF9302_08880</name>
</gene>
<sequence length="70" mass="8321">MVSLHKEKYLTLFILTIVIAYINKKRKRNKNKLSFRVKPIITYIICTFAIRVIISTTLKIALYTIMYLIK</sequence>
<dbReference type="Proteomes" id="UP000029614">
    <property type="component" value="Unassembled WGS sequence"/>
</dbReference>
<keyword evidence="1" id="KW-0812">Transmembrane</keyword>
<feature type="transmembrane region" description="Helical" evidence="1">
    <location>
        <begin position="43"/>
        <end position="69"/>
    </location>
</feature>
<comment type="caution">
    <text evidence="2">The sequence shown here is derived from an EMBL/GenBank/DDBJ whole genome shotgun (WGS) entry which is preliminary data.</text>
</comment>
<accession>A0A096D0I3</accession>